<dbReference type="RefSeq" id="WP_111166608.1">
    <property type="nucleotide sequence ID" value="NZ_POUA01000047.1"/>
</dbReference>
<keyword evidence="4" id="KW-1185">Reference proteome</keyword>
<evidence type="ECO:0000256" key="1">
    <source>
        <dbReference type="SAM" id="MobiDB-lite"/>
    </source>
</evidence>
<evidence type="ECO:0000313" key="4">
    <source>
        <dbReference type="Proteomes" id="UP000248544"/>
    </source>
</evidence>
<dbReference type="Proteomes" id="UP000248544">
    <property type="component" value="Unassembled WGS sequence"/>
</dbReference>
<feature type="compositionally biased region" description="Pro residues" evidence="1">
    <location>
        <begin position="57"/>
        <end position="69"/>
    </location>
</feature>
<dbReference type="AlphaFoldDB" id="A0A2W2H8W2"/>
<protein>
    <submittedName>
        <fullName evidence="3">Septum formation initiator</fullName>
    </submittedName>
</protein>
<name>A0A2W2H8W2_9ACTN</name>
<feature type="chain" id="PRO_5039355207" evidence="2">
    <location>
        <begin position="23"/>
        <end position="153"/>
    </location>
</feature>
<sequence>MDRRRLALAAAGWLGTAAAATAAGVALIGLLGGTLTGPAGGPLSEQQVRQLLAQPVATPPGVPSAPVAPGPTSGPGADDLIRTEGGTLVARCAGGKAALRSLTPAQGYAVDDVDAGPATRARAEFETGDTEIRVEVRCDANGRPVHTIGNDTE</sequence>
<comment type="caution">
    <text evidence="3">The sequence shown here is derived from an EMBL/GenBank/DDBJ whole genome shotgun (WGS) entry which is preliminary data.</text>
</comment>
<keyword evidence="2" id="KW-0732">Signal</keyword>
<evidence type="ECO:0000256" key="2">
    <source>
        <dbReference type="SAM" id="SignalP"/>
    </source>
</evidence>
<reference evidence="3 4" key="1">
    <citation type="submission" date="2018-01" db="EMBL/GenBank/DDBJ databases">
        <title>Draft genome sequence of Sphaerisporangium sp. 7K107.</title>
        <authorList>
            <person name="Sahin N."/>
            <person name="Saygin H."/>
            <person name="Ay H."/>
        </authorList>
    </citation>
    <scope>NUCLEOTIDE SEQUENCE [LARGE SCALE GENOMIC DNA]</scope>
    <source>
        <strain evidence="3 4">7K107</strain>
    </source>
</reference>
<accession>A0A2W2H8W2</accession>
<evidence type="ECO:0000313" key="3">
    <source>
        <dbReference type="EMBL" id="PZG51339.1"/>
    </source>
</evidence>
<feature type="region of interest" description="Disordered" evidence="1">
    <location>
        <begin position="54"/>
        <end position="81"/>
    </location>
</feature>
<proteinExistence type="predicted"/>
<organism evidence="3 4">
    <name type="scientific">Spongiactinospora gelatinilytica</name>
    <dbReference type="NCBI Taxonomy" id="2666298"/>
    <lineage>
        <taxon>Bacteria</taxon>
        <taxon>Bacillati</taxon>
        <taxon>Actinomycetota</taxon>
        <taxon>Actinomycetes</taxon>
        <taxon>Streptosporangiales</taxon>
        <taxon>Streptosporangiaceae</taxon>
        <taxon>Spongiactinospora</taxon>
    </lineage>
</organism>
<dbReference type="EMBL" id="POUA01000047">
    <property type="protein sequence ID" value="PZG51339.1"/>
    <property type="molecule type" value="Genomic_DNA"/>
</dbReference>
<feature type="signal peptide" evidence="2">
    <location>
        <begin position="1"/>
        <end position="22"/>
    </location>
</feature>
<gene>
    <name evidence="3" type="ORF">C1I98_08930</name>
</gene>